<dbReference type="EMBL" id="VSRR010001964">
    <property type="protein sequence ID" value="MPC28777.1"/>
    <property type="molecule type" value="Genomic_DNA"/>
</dbReference>
<protein>
    <submittedName>
        <fullName evidence="2">Uncharacterized protein</fullName>
    </submittedName>
</protein>
<feature type="region of interest" description="Disordered" evidence="1">
    <location>
        <begin position="61"/>
        <end position="117"/>
    </location>
</feature>
<evidence type="ECO:0000256" key="1">
    <source>
        <dbReference type="SAM" id="MobiDB-lite"/>
    </source>
</evidence>
<reference evidence="2 3" key="1">
    <citation type="submission" date="2019-05" db="EMBL/GenBank/DDBJ databases">
        <title>Another draft genome of Portunus trituberculatus and its Hox gene families provides insights of decapod evolution.</title>
        <authorList>
            <person name="Jeong J.-H."/>
            <person name="Song I."/>
            <person name="Kim S."/>
            <person name="Choi T."/>
            <person name="Kim D."/>
            <person name="Ryu S."/>
            <person name="Kim W."/>
        </authorList>
    </citation>
    <scope>NUCLEOTIDE SEQUENCE [LARGE SCALE GENOMIC DNA]</scope>
    <source>
        <tissue evidence="2">Muscle</tissue>
    </source>
</reference>
<comment type="caution">
    <text evidence="2">The sequence shown here is derived from an EMBL/GenBank/DDBJ whole genome shotgun (WGS) entry which is preliminary data.</text>
</comment>
<gene>
    <name evidence="2" type="ORF">E2C01_021988</name>
</gene>
<organism evidence="2 3">
    <name type="scientific">Portunus trituberculatus</name>
    <name type="common">Swimming crab</name>
    <name type="synonym">Neptunus trituberculatus</name>
    <dbReference type="NCBI Taxonomy" id="210409"/>
    <lineage>
        <taxon>Eukaryota</taxon>
        <taxon>Metazoa</taxon>
        <taxon>Ecdysozoa</taxon>
        <taxon>Arthropoda</taxon>
        <taxon>Crustacea</taxon>
        <taxon>Multicrustacea</taxon>
        <taxon>Malacostraca</taxon>
        <taxon>Eumalacostraca</taxon>
        <taxon>Eucarida</taxon>
        <taxon>Decapoda</taxon>
        <taxon>Pleocyemata</taxon>
        <taxon>Brachyura</taxon>
        <taxon>Eubrachyura</taxon>
        <taxon>Portunoidea</taxon>
        <taxon>Portunidae</taxon>
        <taxon>Portuninae</taxon>
        <taxon>Portunus</taxon>
    </lineage>
</organism>
<feature type="compositionally biased region" description="Basic and acidic residues" evidence="1">
    <location>
        <begin position="95"/>
        <end position="115"/>
    </location>
</feature>
<sequence length="178" mass="19781">MHIGHTEGPGTCKSCVVSKSPAGNRYMACVSKPPSPPSARLSFILEPRRLNQNSRRERIQSRVERAGSGWKSNHSGVMRRRLSRCTSPLSPRGVNNREQKVTGKSDRNVISDKHPSGVTFLHETKPSAVTTMPLGRKYGQFCGEPPLPRRESRKQHKLGRPGNTGLAFRAENPIYAKQ</sequence>
<evidence type="ECO:0000313" key="3">
    <source>
        <dbReference type="Proteomes" id="UP000324222"/>
    </source>
</evidence>
<evidence type="ECO:0000313" key="2">
    <source>
        <dbReference type="EMBL" id="MPC28777.1"/>
    </source>
</evidence>
<feature type="region of interest" description="Disordered" evidence="1">
    <location>
        <begin position="139"/>
        <end position="178"/>
    </location>
</feature>
<accession>A0A5B7E618</accession>
<name>A0A5B7E618_PORTR</name>
<dbReference type="Proteomes" id="UP000324222">
    <property type="component" value="Unassembled WGS sequence"/>
</dbReference>
<dbReference type="AlphaFoldDB" id="A0A5B7E618"/>
<keyword evidence="3" id="KW-1185">Reference proteome</keyword>
<proteinExistence type="predicted"/>